<keyword evidence="3" id="KW-1185">Reference proteome</keyword>
<evidence type="ECO:0008006" key="4">
    <source>
        <dbReference type="Google" id="ProtNLM"/>
    </source>
</evidence>
<gene>
    <name evidence="2" type="ORF">STH12_02852</name>
</gene>
<dbReference type="Pfam" id="PF13707">
    <property type="entry name" value="RloB"/>
    <property type="match status" value="1"/>
</dbReference>
<dbReference type="Proteomes" id="UP000278437">
    <property type="component" value="Chromosome"/>
</dbReference>
<dbReference type="EMBL" id="CP020373">
    <property type="protein sequence ID" value="AZQ11921.1"/>
    <property type="molecule type" value="Genomic_DNA"/>
</dbReference>
<evidence type="ECO:0000256" key="1">
    <source>
        <dbReference type="SAM" id="MobiDB-lite"/>
    </source>
</evidence>
<feature type="compositionally biased region" description="Basic residues" evidence="1">
    <location>
        <begin position="8"/>
        <end position="21"/>
    </location>
</feature>
<dbReference type="InterPro" id="IPR025591">
    <property type="entry name" value="RloB"/>
</dbReference>
<protein>
    <recommendedName>
        <fullName evidence="4">RloB-like protein</fullName>
    </recommendedName>
</protein>
<evidence type="ECO:0000313" key="3">
    <source>
        <dbReference type="Proteomes" id="UP000278437"/>
    </source>
</evidence>
<name>A0ABM7DQF6_9GAMM</name>
<sequence length="239" mass="27991">MGSDDRFRKLKEKQKTQTKRASAKKEPYEKFLIVCEDTVSGYHYLKDVIKHFKLSTANVSIVGLGQSPISIVEHANSRFTDEKRSYRPDFDKVFCVFDRDTHSTFFEAKQKIEAINKKLKKPIFDAIPSDPCFEIWLIIHFRYTSKLYEKSGKKSAANIVVDDLRMLLPQYQKGYTKAFHDTFQLMTKAIENSKKLKDYCKKNGTESPRTDIDKMIEYIIEQHESKKKPKTKSEDRHNT</sequence>
<organism evidence="2 3">
    <name type="scientific">Shewanella khirikhana</name>
    <dbReference type="NCBI Taxonomy" id="1965282"/>
    <lineage>
        <taxon>Bacteria</taxon>
        <taxon>Pseudomonadati</taxon>
        <taxon>Pseudomonadota</taxon>
        <taxon>Gammaproteobacteria</taxon>
        <taxon>Alteromonadales</taxon>
        <taxon>Shewanellaceae</taxon>
        <taxon>Shewanella</taxon>
    </lineage>
</organism>
<feature type="region of interest" description="Disordered" evidence="1">
    <location>
        <begin position="1"/>
        <end position="21"/>
    </location>
</feature>
<accession>A0ABM7DQF6</accession>
<reference evidence="3" key="1">
    <citation type="submission" date="2017-03" db="EMBL/GenBank/DDBJ databases">
        <title>Full genome sequence of a non-lethal Shewanella isolate that potentiates virulence of Vibio parahaemolyticus causing acute hepatopancreatic necrosis disease (AHPND) in shrimp.</title>
        <authorList>
            <person name="Prachumwat A."/>
            <person name="Sritunyalucksana K."/>
        </authorList>
    </citation>
    <scope>NUCLEOTIDE SEQUENCE [LARGE SCALE GENOMIC DNA]</scope>
    <source>
        <strain evidence="3">TH2012</strain>
    </source>
</reference>
<dbReference type="RefSeq" id="WP_126168141.1">
    <property type="nucleotide sequence ID" value="NZ_CP020373.1"/>
</dbReference>
<proteinExistence type="predicted"/>
<evidence type="ECO:0000313" key="2">
    <source>
        <dbReference type="EMBL" id="AZQ11921.1"/>
    </source>
</evidence>